<keyword evidence="1" id="KW-0472">Membrane</keyword>
<dbReference type="STRING" id="192814.GCA_900166575_00269"/>
<keyword evidence="1" id="KW-1133">Transmembrane helix</keyword>
<keyword evidence="1" id="KW-0812">Transmembrane</keyword>
<dbReference type="Proteomes" id="UP000297982">
    <property type="component" value="Unassembled WGS sequence"/>
</dbReference>
<proteinExistence type="predicted"/>
<comment type="caution">
    <text evidence="2">The sequence shown here is derived from an EMBL/GenBank/DDBJ whole genome shotgun (WGS) entry which is preliminary data.</text>
</comment>
<dbReference type="AlphaFoldDB" id="A0A4Z0GUH2"/>
<evidence type="ECO:0000313" key="3">
    <source>
        <dbReference type="Proteomes" id="UP000297982"/>
    </source>
</evidence>
<evidence type="ECO:0000313" key="2">
    <source>
        <dbReference type="EMBL" id="TGB01126.1"/>
    </source>
</evidence>
<feature type="transmembrane region" description="Helical" evidence="1">
    <location>
        <begin position="9"/>
        <end position="32"/>
    </location>
</feature>
<accession>A0A4Z0GUH2</accession>
<dbReference type="EMBL" id="SRJC01000008">
    <property type="protein sequence ID" value="TGB01126.1"/>
    <property type="molecule type" value="Genomic_DNA"/>
</dbReference>
<gene>
    <name evidence="2" type="ORF">E4663_18415</name>
</gene>
<dbReference type="RefSeq" id="WP_135328731.1">
    <property type="nucleotide sequence ID" value="NZ_SRJC01000008.1"/>
</dbReference>
<sequence>MFRSENRNYIFFSAAAVLLSLIGIVWFFVLFIGDAELEKAAQAEIAERTGSEQFTIEFIEEKEYGKKHKRNHVTIGYTVDGDAADYMGWYYWEDGELVHDFTNEFEEGSE</sequence>
<reference evidence="2 3" key="1">
    <citation type="journal article" date="2003" name="Int. J. Syst. Evol. Microbiol.">
        <title>Halobacillus salinus sp. nov., isolated from a salt lake on the coast of the East Sea in Korea.</title>
        <authorList>
            <person name="Yoon J.H."/>
            <person name="Kang K.H."/>
            <person name="Park Y.H."/>
        </authorList>
    </citation>
    <scope>NUCLEOTIDE SEQUENCE [LARGE SCALE GENOMIC DNA]</scope>
    <source>
        <strain evidence="2 3">HSL-3</strain>
    </source>
</reference>
<keyword evidence="3" id="KW-1185">Reference proteome</keyword>
<name>A0A4Z0GUH2_9BACI</name>
<protein>
    <recommendedName>
        <fullName evidence="4">DUF3139 domain-containing protein</fullName>
    </recommendedName>
</protein>
<organism evidence="2 3">
    <name type="scientific">Halobacillus salinus</name>
    <dbReference type="NCBI Taxonomy" id="192814"/>
    <lineage>
        <taxon>Bacteria</taxon>
        <taxon>Bacillati</taxon>
        <taxon>Bacillota</taxon>
        <taxon>Bacilli</taxon>
        <taxon>Bacillales</taxon>
        <taxon>Bacillaceae</taxon>
        <taxon>Halobacillus</taxon>
    </lineage>
</organism>
<evidence type="ECO:0000256" key="1">
    <source>
        <dbReference type="SAM" id="Phobius"/>
    </source>
</evidence>
<evidence type="ECO:0008006" key="4">
    <source>
        <dbReference type="Google" id="ProtNLM"/>
    </source>
</evidence>